<gene>
    <name evidence="5" type="ORF">ACFS2C_07690</name>
</gene>
<proteinExistence type="predicted"/>
<sequence>MPDTNGTLTLPDEFVLLLHNGEGAHFPIEMPTVATSAARVGELALRSRVRVEDRKLSVIDESPAGIPWFDELLGRFAKKGGGEGKPVDLGSWLTFELSTFSEHRDVLVQNGLLDKRTKKTLGFIKTSEYYPEPGVRDRILADLSAVARSEREPGNRTALLAAIVHACGLDKKLGFTDSERARLDRISKGEELGESVEDVVAELAIAITTTMTVVLFAATGE</sequence>
<evidence type="ECO:0000256" key="3">
    <source>
        <dbReference type="ARBA" id="ARBA00023121"/>
    </source>
</evidence>
<comment type="subcellular location">
    <subcellularLocation>
        <location evidence="1">Golgi apparatus membrane</location>
        <topology evidence="1">Peripheral membrane protein</topology>
        <orientation evidence="1">Cytoplasmic side</orientation>
    </subcellularLocation>
</comment>
<dbReference type="Proteomes" id="UP001597478">
    <property type="component" value="Unassembled WGS sequence"/>
</dbReference>
<evidence type="ECO:0000313" key="5">
    <source>
        <dbReference type="EMBL" id="MFD2799268.1"/>
    </source>
</evidence>
<keyword evidence="2" id="KW-0333">Golgi apparatus</keyword>
<reference evidence="6" key="1">
    <citation type="journal article" date="2019" name="Int. J. Syst. Evol. Microbiol.">
        <title>The Global Catalogue of Microorganisms (GCM) 10K type strain sequencing project: providing services to taxonomists for standard genome sequencing and annotation.</title>
        <authorList>
            <consortium name="The Broad Institute Genomics Platform"/>
            <consortium name="The Broad Institute Genome Sequencing Center for Infectious Disease"/>
            <person name="Wu L."/>
            <person name="Ma J."/>
        </authorList>
    </citation>
    <scope>NUCLEOTIDE SEQUENCE [LARGE SCALE GENOMIC DNA]</scope>
    <source>
        <strain evidence="6">IBRC-M 10906</strain>
    </source>
</reference>
<evidence type="ECO:0000313" key="6">
    <source>
        <dbReference type="Proteomes" id="UP001597478"/>
    </source>
</evidence>
<comment type="caution">
    <text evidence="5">The sequence shown here is derived from an EMBL/GenBank/DDBJ whole genome shotgun (WGS) entry which is preliminary data.</text>
</comment>
<evidence type="ECO:0000256" key="1">
    <source>
        <dbReference type="ARBA" id="ARBA00004255"/>
    </source>
</evidence>
<keyword evidence="4" id="KW-0472">Membrane</keyword>
<protein>
    <submittedName>
        <fullName evidence="5">GPP34 family phosphoprotein</fullName>
    </submittedName>
</protein>
<organism evidence="5 6">
    <name type="scientific">Prauserella oleivorans</name>
    <dbReference type="NCBI Taxonomy" id="1478153"/>
    <lineage>
        <taxon>Bacteria</taxon>
        <taxon>Bacillati</taxon>
        <taxon>Actinomycetota</taxon>
        <taxon>Actinomycetes</taxon>
        <taxon>Pseudonocardiales</taxon>
        <taxon>Pseudonocardiaceae</taxon>
        <taxon>Prauserella</taxon>
    </lineage>
</organism>
<evidence type="ECO:0000256" key="2">
    <source>
        <dbReference type="ARBA" id="ARBA00023034"/>
    </source>
</evidence>
<dbReference type="Pfam" id="PF05719">
    <property type="entry name" value="GPP34"/>
    <property type="match status" value="1"/>
</dbReference>
<dbReference type="Gene3D" id="1.10.3630.10">
    <property type="entry name" value="yeast vps74-n-term truncation variant domain like"/>
    <property type="match status" value="1"/>
</dbReference>
<keyword evidence="3" id="KW-0446">Lipid-binding</keyword>
<dbReference type="InterPro" id="IPR038261">
    <property type="entry name" value="GPP34-like_sf"/>
</dbReference>
<dbReference type="InterPro" id="IPR008628">
    <property type="entry name" value="GPP34-like"/>
</dbReference>
<accession>A0ABW5W9L2</accession>
<evidence type="ECO:0000256" key="4">
    <source>
        <dbReference type="ARBA" id="ARBA00023136"/>
    </source>
</evidence>
<keyword evidence="6" id="KW-1185">Reference proteome</keyword>
<dbReference type="RefSeq" id="WP_377385992.1">
    <property type="nucleotide sequence ID" value="NZ_JBHSAN010000006.1"/>
</dbReference>
<dbReference type="EMBL" id="JBHUOF010000007">
    <property type="protein sequence ID" value="MFD2799268.1"/>
    <property type="molecule type" value="Genomic_DNA"/>
</dbReference>
<name>A0ABW5W9L2_9PSEU</name>